<comment type="caution">
    <text evidence="1">The sequence shown here is derived from an EMBL/GenBank/DDBJ whole genome shotgun (WGS) entry which is preliminary data.</text>
</comment>
<reference evidence="2" key="1">
    <citation type="journal article" date="2019" name="Int. J. Syst. Evol. Microbiol.">
        <title>The Global Catalogue of Microorganisms (GCM) 10K type strain sequencing project: providing services to taxonomists for standard genome sequencing and annotation.</title>
        <authorList>
            <consortium name="The Broad Institute Genomics Platform"/>
            <consortium name="The Broad Institute Genome Sequencing Center for Infectious Disease"/>
            <person name="Wu L."/>
            <person name="Ma J."/>
        </authorList>
    </citation>
    <scope>NUCLEOTIDE SEQUENCE [LARGE SCALE GENOMIC DNA]</scope>
    <source>
        <strain evidence="2">JCM 17225</strain>
    </source>
</reference>
<accession>A0ABP7UZH4</accession>
<evidence type="ECO:0000313" key="1">
    <source>
        <dbReference type="EMBL" id="GAA4056212.1"/>
    </source>
</evidence>
<name>A0ABP7UZH4_9BACT</name>
<evidence type="ECO:0000313" key="2">
    <source>
        <dbReference type="Proteomes" id="UP001501469"/>
    </source>
</evidence>
<organism evidence="1 2">
    <name type="scientific">Hymenobacter glaciei</name>
    <dbReference type="NCBI Taxonomy" id="877209"/>
    <lineage>
        <taxon>Bacteria</taxon>
        <taxon>Pseudomonadati</taxon>
        <taxon>Bacteroidota</taxon>
        <taxon>Cytophagia</taxon>
        <taxon>Cytophagales</taxon>
        <taxon>Hymenobacteraceae</taxon>
        <taxon>Hymenobacter</taxon>
    </lineage>
</organism>
<gene>
    <name evidence="1" type="ORF">GCM10022409_49380</name>
</gene>
<proteinExistence type="predicted"/>
<dbReference type="RefSeq" id="WP_345059999.1">
    <property type="nucleotide sequence ID" value="NZ_BAABDK010000035.1"/>
</dbReference>
<dbReference type="Proteomes" id="UP001501469">
    <property type="component" value="Unassembled WGS sequence"/>
</dbReference>
<keyword evidence="2" id="KW-1185">Reference proteome</keyword>
<sequence>MLSPPLLTEGLPIRRLGIVTQATVSIRRDDTDPYAGNKPERRLMPVIFPAQIPLEGGWRLQHASPTTGQLVTQNWYVDLFHSPQASNLSLNTFDLCNIGLLKSLAAAFIDKPVAGLNKGSLYDAQGKLLLPGGDPYLTYYRPLEAPQEQYLLLYTDRFAPRERPNEEPSYTDLYALVQVELDEERLVLLLRQALDAAYEAR</sequence>
<dbReference type="EMBL" id="BAABDK010000035">
    <property type="protein sequence ID" value="GAA4056212.1"/>
    <property type="molecule type" value="Genomic_DNA"/>
</dbReference>
<protein>
    <submittedName>
        <fullName evidence="1">Uncharacterized protein</fullName>
    </submittedName>
</protein>